<dbReference type="eggNOG" id="COG3210">
    <property type="taxonomic scope" value="Bacteria"/>
</dbReference>
<dbReference type="EMBL" id="CP001393">
    <property type="protein sequence ID" value="ACM59489.1"/>
    <property type="molecule type" value="Genomic_DNA"/>
</dbReference>
<evidence type="ECO:0000313" key="2">
    <source>
        <dbReference type="Proteomes" id="UP000007723"/>
    </source>
</evidence>
<reference evidence="2" key="1">
    <citation type="submission" date="2009-01" db="EMBL/GenBank/DDBJ databases">
        <title>Complete sequence of chromosome of Anaerocellum thermophilum DSM 6725.</title>
        <authorList>
            <person name="Lucas S."/>
            <person name="Copeland A."/>
            <person name="Lapidus A."/>
            <person name="Glavina del Rio T."/>
            <person name="Tice H."/>
            <person name="Bruce D."/>
            <person name="Goodwin L."/>
            <person name="Pitluck S."/>
            <person name="Sims D."/>
            <person name="Meincke L."/>
            <person name="Brettin T."/>
            <person name="Detter J.C."/>
            <person name="Han C."/>
            <person name="Larimer F."/>
            <person name="Land M."/>
            <person name="Hauser L."/>
            <person name="Kyrpides N."/>
            <person name="Ovchinnikova G."/>
            <person name="Kataeva I."/>
            <person name="Adams M.W.W."/>
        </authorList>
    </citation>
    <scope>NUCLEOTIDE SEQUENCE [LARGE SCALE GENOMIC DNA]</scope>
    <source>
        <strain evidence="2">ATCC BAA-1888 / DSM 6725 / Z-1320</strain>
    </source>
</reference>
<name>B9MN33_CALBD</name>
<dbReference type="STRING" id="521460.Athe_0353"/>
<dbReference type="KEGG" id="ate:Athe_0353"/>
<organism evidence="1 2">
    <name type="scientific">Caldicellulosiruptor bescii (strain ATCC BAA-1888 / DSM 6725 / KCTC 15123 / Z-1320)</name>
    <name type="common">Anaerocellum thermophilum</name>
    <dbReference type="NCBI Taxonomy" id="521460"/>
    <lineage>
        <taxon>Bacteria</taxon>
        <taxon>Bacillati</taxon>
        <taxon>Bacillota</taxon>
        <taxon>Bacillota incertae sedis</taxon>
        <taxon>Caldicellulosiruptorales</taxon>
        <taxon>Caldicellulosiruptoraceae</taxon>
        <taxon>Caldicellulosiruptor</taxon>
    </lineage>
</organism>
<gene>
    <name evidence="1" type="ordered locus">Athe_0353</name>
</gene>
<accession>B9MN33</accession>
<proteinExistence type="predicted"/>
<dbReference type="AlphaFoldDB" id="B9MN33"/>
<protein>
    <recommendedName>
        <fullName evidence="3">Pre-toxin TG domain-containing protein</fullName>
    </recommendedName>
</protein>
<dbReference type="HOGENOM" id="CLU_1029272_0_0_9"/>
<dbReference type="Proteomes" id="UP000007723">
    <property type="component" value="Chromosome"/>
</dbReference>
<evidence type="ECO:0000313" key="1">
    <source>
        <dbReference type="EMBL" id="ACM59489.1"/>
    </source>
</evidence>
<evidence type="ECO:0008006" key="3">
    <source>
        <dbReference type="Google" id="ProtNLM"/>
    </source>
</evidence>
<sequence length="270" mass="30313">MNNPLIYVDPSGELSVRQSILLIQGLGLGLWEVAREQLKALGDIISFRFIGAFIDIAKALPKLLNSDVIKELLKSLYDRYVEPVEYVIKHTREVFSGRACNEEVKEYGKKLGIVVGTIVATVADIILGKKAIELGAKLIQKLGNISKRVKGLIWKVAEAAPKKRITLEDLIETAKFVEKKKSTGLCIYEKSGGFENTLRDFYNLEPKNVKIIEGTYKGDIQITYVGDLEDGKTVIVRLKSDEGRPTLEIQKFSEISNRSKPKIKIRYNDN</sequence>